<sequence length="334" mass="37304">MDHSLALIIASFTLLLVLLCLKFLFYPSRNKQSDRSAHGQNVQVVISGPMGNGKTHLWSRLIYGTDRIETVTSMVENRITIHFERQLVLDENERQDSAETPAVCLVDTPGHPRLSCRSLARNIPEAKGIIFVIDSQLGLTGKGLRETAGALELVLSFLQLLHCQAPDSKLPKLSIHLSNPARSPTSPPSPSGKSAIVQKTRATLTKELNRRKLNSVGRSNTGPGFRKSRLESLDAIPSAEFTSFFDLIKRLFKFNRSVELTSESTAGPIQLPEEESEVTKLLEEEEDQLTADQKSASPLDRYERFSGHQLHWTVSGQEVENEINLIKKWLIELQ</sequence>
<keyword evidence="6" id="KW-0256">Endoplasmic reticulum</keyword>
<evidence type="ECO:0000256" key="7">
    <source>
        <dbReference type="ARBA" id="ARBA00022989"/>
    </source>
</evidence>
<evidence type="ECO:0000256" key="12">
    <source>
        <dbReference type="SAM" id="Phobius"/>
    </source>
</evidence>
<dbReference type="SUPFAM" id="SSF52540">
    <property type="entry name" value="P-loop containing nucleoside triphosphate hydrolases"/>
    <property type="match status" value="1"/>
</dbReference>
<organism evidence="13 14">
    <name type="scientific">Puccinia graminis f. sp. tritici</name>
    <dbReference type="NCBI Taxonomy" id="56615"/>
    <lineage>
        <taxon>Eukaryota</taxon>
        <taxon>Fungi</taxon>
        <taxon>Dikarya</taxon>
        <taxon>Basidiomycota</taxon>
        <taxon>Pucciniomycotina</taxon>
        <taxon>Pucciniomycetes</taxon>
        <taxon>Pucciniales</taxon>
        <taxon>Pucciniaceae</taxon>
        <taxon>Puccinia</taxon>
    </lineage>
</organism>
<protein>
    <recommendedName>
        <fullName evidence="3">Signal recognition particle receptor subunit beta</fullName>
    </recommendedName>
</protein>
<name>A0A5B0ML37_PUCGR</name>
<accession>A0A5B0ML37</accession>
<evidence type="ECO:0000256" key="2">
    <source>
        <dbReference type="ARBA" id="ARBA00005619"/>
    </source>
</evidence>
<evidence type="ECO:0000256" key="6">
    <source>
        <dbReference type="ARBA" id="ARBA00022824"/>
    </source>
</evidence>
<evidence type="ECO:0000256" key="8">
    <source>
        <dbReference type="ARBA" id="ARBA00023134"/>
    </source>
</evidence>
<gene>
    <name evidence="13" type="ORF">PGT21_003822</name>
</gene>
<comment type="caution">
    <text evidence="13">The sequence shown here is derived from an EMBL/GenBank/DDBJ whole genome shotgun (WGS) entry which is preliminary data.</text>
</comment>
<reference evidence="13 14" key="1">
    <citation type="submission" date="2019-05" db="EMBL/GenBank/DDBJ databases">
        <title>Emergence of the Ug99 lineage of the wheat stem rust pathogen through somatic hybridization.</title>
        <authorList>
            <person name="Li F."/>
            <person name="Upadhyaya N.M."/>
            <person name="Sperschneider J."/>
            <person name="Matny O."/>
            <person name="Nguyen-Phuc H."/>
            <person name="Mago R."/>
            <person name="Raley C."/>
            <person name="Miller M.E."/>
            <person name="Silverstein K.A.T."/>
            <person name="Henningsen E."/>
            <person name="Hirsch C.D."/>
            <person name="Visser B."/>
            <person name="Pretorius Z.A."/>
            <person name="Steffenson B.J."/>
            <person name="Schwessinger B."/>
            <person name="Dodds P.N."/>
            <person name="Figueroa M."/>
        </authorList>
    </citation>
    <scope>NUCLEOTIDE SEQUENCE [LARGE SCALE GENOMIC DNA]</scope>
    <source>
        <strain evidence="13">21-0</strain>
    </source>
</reference>
<evidence type="ECO:0000256" key="3">
    <source>
        <dbReference type="ARBA" id="ARBA00020256"/>
    </source>
</evidence>
<dbReference type="InterPro" id="IPR019009">
    <property type="entry name" value="SRP_receptor_beta_su"/>
</dbReference>
<dbReference type="EMBL" id="VSWC01000144">
    <property type="protein sequence ID" value="KAA1077342.1"/>
    <property type="molecule type" value="Genomic_DNA"/>
</dbReference>
<evidence type="ECO:0000256" key="9">
    <source>
        <dbReference type="ARBA" id="ARBA00023136"/>
    </source>
</evidence>
<keyword evidence="8" id="KW-0342">GTP-binding</keyword>
<evidence type="ECO:0000256" key="1">
    <source>
        <dbReference type="ARBA" id="ARBA00004389"/>
    </source>
</evidence>
<dbReference type="GO" id="GO:0005789">
    <property type="term" value="C:endoplasmic reticulum membrane"/>
    <property type="evidence" value="ECO:0007669"/>
    <property type="project" value="UniProtKB-SubCell"/>
</dbReference>
<keyword evidence="10" id="KW-0675">Receptor</keyword>
<comment type="similarity">
    <text evidence="2">Belongs to the SRP receptor beta subunit family.</text>
</comment>
<dbReference type="OrthoDB" id="41266at2759"/>
<evidence type="ECO:0000256" key="4">
    <source>
        <dbReference type="ARBA" id="ARBA00022692"/>
    </source>
</evidence>
<dbReference type="AlphaFoldDB" id="A0A5B0ML37"/>
<comment type="subcellular location">
    <subcellularLocation>
        <location evidence="1">Endoplasmic reticulum membrane</location>
        <topology evidence="1">Single-pass membrane protein</topology>
    </subcellularLocation>
</comment>
<dbReference type="Gene3D" id="3.40.50.300">
    <property type="entry name" value="P-loop containing nucleotide triphosphate hydrolases"/>
    <property type="match status" value="1"/>
</dbReference>
<keyword evidence="4 12" id="KW-0812">Transmembrane</keyword>
<dbReference type="GO" id="GO:0005525">
    <property type="term" value="F:GTP binding"/>
    <property type="evidence" value="ECO:0007669"/>
    <property type="project" value="UniProtKB-KW"/>
</dbReference>
<proteinExistence type="inferred from homology"/>
<keyword evidence="14" id="KW-1185">Reference proteome</keyword>
<keyword evidence="5" id="KW-0547">Nucleotide-binding</keyword>
<evidence type="ECO:0000256" key="5">
    <source>
        <dbReference type="ARBA" id="ARBA00022741"/>
    </source>
</evidence>
<feature type="region of interest" description="Disordered" evidence="11">
    <location>
        <begin position="174"/>
        <end position="197"/>
    </location>
</feature>
<evidence type="ECO:0000313" key="13">
    <source>
        <dbReference type="EMBL" id="KAA1077342.1"/>
    </source>
</evidence>
<keyword evidence="9 12" id="KW-0472">Membrane</keyword>
<evidence type="ECO:0000313" key="14">
    <source>
        <dbReference type="Proteomes" id="UP000324748"/>
    </source>
</evidence>
<feature type="transmembrane region" description="Helical" evidence="12">
    <location>
        <begin position="6"/>
        <end position="25"/>
    </location>
</feature>
<evidence type="ECO:0000256" key="10">
    <source>
        <dbReference type="ARBA" id="ARBA00023170"/>
    </source>
</evidence>
<dbReference type="Proteomes" id="UP000324748">
    <property type="component" value="Unassembled WGS sequence"/>
</dbReference>
<dbReference type="Pfam" id="PF09439">
    <property type="entry name" value="SRPRB"/>
    <property type="match status" value="1"/>
</dbReference>
<evidence type="ECO:0000256" key="11">
    <source>
        <dbReference type="SAM" id="MobiDB-lite"/>
    </source>
</evidence>
<dbReference type="InterPro" id="IPR027417">
    <property type="entry name" value="P-loop_NTPase"/>
</dbReference>
<keyword evidence="7 12" id="KW-1133">Transmembrane helix</keyword>